<organism evidence="3 4">
    <name type="scientific">Williamsoniiplasma luminosum</name>
    <dbReference type="NCBI Taxonomy" id="214888"/>
    <lineage>
        <taxon>Bacteria</taxon>
        <taxon>Bacillati</taxon>
        <taxon>Mycoplasmatota</taxon>
        <taxon>Mollicutes</taxon>
        <taxon>Entomoplasmatales</taxon>
        <taxon>Williamsoniiplasma</taxon>
    </lineage>
</organism>
<evidence type="ECO:0000256" key="2">
    <source>
        <dbReference type="SAM" id="Phobius"/>
    </source>
</evidence>
<keyword evidence="1" id="KW-0175">Coiled coil</keyword>
<dbReference type="OrthoDB" id="9988455at2"/>
<dbReference type="RefSeq" id="WP_025734852.1">
    <property type="nucleotide sequence ID" value="NZ_CP024963.1"/>
</dbReference>
<feature type="transmembrane region" description="Helical" evidence="2">
    <location>
        <begin position="7"/>
        <end position="29"/>
    </location>
</feature>
<gene>
    <name evidence="3" type="ORF">ELUMI_v1c07810</name>
</gene>
<name>A0A2K8NXY3_9MOLU</name>
<proteinExistence type="predicted"/>
<keyword evidence="2" id="KW-1133">Transmembrane helix</keyword>
<accession>A0A2K8NXY3</accession>
<keyword evidence="2" id="KW-0472">Membrane</keyword>
<keyword evidence="4" id="KW-1185">Reference proteome</keyword>
<evidence type="ECO:0000256" key="1">
    <source>
        <dbReference type="SAM" id="Coils"/>
    </source>
</evidence>
<evidence type="ECO:0000313" key="4">
    <source>
        <dbReference type="Proteomes" id="UP000232063"/>
    </source>
</evidence>
<protein>
    <submittedName>
        <fullName evidence="3">Uncharacterized protein</fullName>
    </submittedName>
</protein>
<dbReference type="AlphaFoldDB" id="A0A2K8NXY3"/>
<keyword evidence="2" id="KW-0812">Transmembrane</keyword>
<evidence type="ECO:0000313" key="3">
    <source>
        <dbReference type="EMBL" id="ATZ17503.1"/>
    </source>
</evidence>
<dbReference type="EMBL" id="CP024963">
    <property type="protein sequence ID" value="ATZ17503.1"/>
    <property type="molecule type" value="Genomic_DNA"/>
</dbReference>
<reference evidence="3 4" key="1">
    <citation type="submission" date="2017-11" db="EMBL/GenBank/DDBJ databases">
        <title>Genome sequence of Entomoplasma luminosum PIMN-1 (ATCC 49195).</title>
        <authorList>
            <person name="Lo W.-S."/>
            <person name="Gasparich G.E."/>
            <person name="Kuo C.-H."/>
        </authorList>
    </citation>
    <scope>NUCLEOTIDE SEQUENCE [LARGE SCALE GENOMIC DNA]</scope>
    <source>
        <strain evidence="3 4">PIMN-1</strain>
    </source>
</reference>
<feature type="transmembrane region" description="Helical" evidence="2">
    <location>
        <begin position="96"/>
        <end position="121"/>
    </location>
</feature>
<feature type="coiled-coil region" evidence="1">
    <location>
        <begin position="201"/>
        <end position="236"/>
    </location>
</feature>
<dbReference type="Proteomes" id="UP000232063">
    <property type="component" value="Chromosome"/>
</dbReference>
<sequence length="318" mass="36189">MRKTMKIFFWTFFGISIAALLVGIGIKWLNIQTSPIVDEGWKISEMFSPFKEKNWSLNVGFNYEWIQQGSDYWQVKDIHWYNGTALSPTNLVFDMVANYAILIVSTVAMGIALLSLIFFIFSKKQGINPNQVQVIVNTLPNAAPTQDANVQENTQPQIKIEKPAPVEVKPVKAVIAEPIPVAPVAPVEPKKVDENNSQDYLAKLEAKYAEALKKQEEAEKLERKKYEDALKNAAQEEERQKIIKLLADSVAKKQQMSTQERAKLDGSDAIAEPRSELQKHANKMRSLIDEKHKLFSVNLRDMTKKELIKYMRQVANII</sequence>
<dbReference type="KEGG" id="elj:ELUMI_v1c07810"/>